<dbReference type="PANTHER" id="PTHR42643">
    <property type="entry name" value="IONOTROPIC RECEPTOR 20A-RELATED"/>
    <property type="match status" value="1"/>
</dbReference>
<feature type="transmembrane region" description="Helical" evidence="9">
    <location>
        <begin position="276"/>
        <end position="294"/>
    </location>
</feature>
<comment type="caution">
    <text evidence="12">The sequence shown here is derived from an EMBL/GenBank/DDBJ whole genome shotgun (WGS) entry which is preliminary data.</text>
</comment>
<name>A0A4C1VAF9_EUMVA</name>
<dbReference type="OrthoDB" id="6891213at2759"/>
<feature type="domain" description="Ionotropic glutamate receptor C-terminal" evidence="10">
    <location>
        <begin position="274"/>
        <end position="379"/>
    </location>
</feature>
<organism evidence="12 13">
    <name type="scientific">Eumeta variegata</name>
    <name type="common">Bagworm moth</name>
    <name type="synonym">Eumeta japonica</name>
    <dbReference type="NCBI Taxonomy" id="151549"/>
    <lineage>
        <taxon>Eukaryota</taxon>
        <taxon>Metazoa</taxon>
        <taxon>Ecdysozoa</taxon>
        <taxon>Arthropoda</taxon>
        <taxon>Hexapoda</taxon>
        <taxon>Insecta</taxon>
        <taxon>Pterygota</taxon>
        <taxon>Neoptera</taxon>
        <taxon>Endopterygota</taxon>
        <taxon>Lepidoptera</taxon>
        <taxon>Glossata</taxon>
        <taxon>Ditrysia</taxon>
        <taxon>Tineoidea</taxon>
        <taxon>Psychidae</taxon>
        <taxon>Oiketicinae</taxon>
        <taxon>Eumeta</taxon>
    </lineage>
</organism>
<dbReference type="Gene3D" id="1.10.287.70">
    <property type="match status" value="1"/>
</dbReference>
<keyword evidence="4 9" id="KW-0812">Transmembrane</keyword>
<evidence type="ECO:0000256" key="6">
    <source>
        <dbReference type="ARBA" id="ARBA00023136"/>
    </source>
</evidence>
<evidence type="ECO:0000256" key="7">
    <source>
        <dbReference type="ARBA" id="ARBA00023170"/>
    </source>
</evidence>
<dbReference type="GO" id="GO:0050906">
    <property type="term" value="P:detection of stimulus involved in sensory perception"/>
    <property type="evidence" value="ECO:0007669"/>
    <property type="project" value="UniProtKB-ARBA"/>
</dbReference>
<evidence type="ECO:0000256" key="4">
    <source>
        <dbReference type="ARBA" id="ARBA00022692"/>
    </source>
</evidence>
<dbReference type="AlphaFoldDB" id="A0A4C1VAF9"/>
<proteinExistence type="inferred from homology"/>
<keyword evidence="7 12" id="KW-0675">Receptor</keyword>
<dbReference type="EMBL" id="BGZK01000309">
    <property type="protein sequence ID" value="GBP35771.1"/>
    <property type="molecule type" value="Genomic_DNA"/>
</dbReference>
<comment type="subcellular location">
    <subcellularLocation>
        <location evidence="1">Cell membrane</location>
        <topology evidence="1">Multi-pass membrane protein</topology>
    </subcellularLocation>
</comment>
<evidence type="ECO:0000259" key="11">
    <source>
        <dbReference type="Pfam" id="PF24576"/>
    </source>
</evidence>
<evidence type="ECO:0000256" key="3">
    <source>
        <dbReference type="ARBA" id="ARBA00022475"/>
    </source>
</evidence>
<dbReference type="GO" id="GO:0005886">
    <property type="term" value="C:plasma membrane"/>
    <property type="evidence" value="ECO:0007669"/>
    <property type="project" value="UniProtKB-SubCell"/>
</dbReference>
<dbReference type="Proteomes" id="UP000299102">
    <property type="component" value="Unassembled WGS sequence"/>
</dbReference>
<dbReference type="Gene3D" id="3.40.190.10">
    <property type="entry name" value="Periplasmic binding protein-like II"/>
    <property type="match status" value="1"/>
</dbReference>
<dbReference type="InterPro" id="IPR052192">
    <property type="entry name" value="Insect_Ionotropic_Sensory_Rcpt"/>
</dbReference>
<keyword evidence="3" id="KW-1003">Cell membrane</keyword>
<evidence type="ECO:0000256" key="5">
    <source>
        <dbReference type="ARBA" id="ARBA00022989"/>
    </source>
</evidence>
<evidence type="ECO:0000259" key="10">
    <source>
        <dbReference type="Pfam" id="PF00060"/>
    </source>
</evidence>
<evidence type="ECO:0000256" key="9">
    <source>
        <dbReference type="SAM" id="Phobius"/>
    </source>
</evidence>
<evidence type="ECO:0000256" key="8">
    <source>
        <dbReference type="ARBA" id="ARBA00023180"/>
    </source>
</evidence>
<feature type="domain" description="Ionotropic receptor 75a N-terminal" evidence="11">
    <location>
        <begin position="24"/>
        <end position="144"/>
    </location>
</feature>
<keyword evidence="13" id="KW-1185">Reference proteome</keyword>
<protein>
    <submittedName>
        <fullName evidence="12">Glutamate receptor U1</fullName>
    </submittedName>
</protein>
<evidence type="ECO:0000256" key="1">
    <source>
        <dbReference type="ARBA" id="ARBA00004651"/>
    </source>
</evidence>
<evidence type="ECO:0000313" key="12">
    <source>
        <dbReference type="EMBL" id="GBP35771.1"/>
    </source>
</evidence>
<evidence type="ECO:0000256" key="2">
    <source>
        <dbReference type="ARBA" id="ARBA00008685"/>
    </source>
</evidence>
<dbReference type="SUPFAM" id="SSF53850">
    <property type="entry name" value="Periplasmic binding protein-like II"/>
    <property type="match status" value="1"/>
</dbReference>
<dbReference type="PANTHER" id="PTHR42643:SF33">
    <property type="entry name" value="GLUTAMATE RECEPTOR 2-LIKE PROTEIN"/>
    <property type="match status" value="1"/>
</dbReference>
<dbReference type="STRING" id="151549.A0A4C1VAF9"/>
<feature type="transmembrane region" description="Helical" evidence="9">
    <location>
        <begin position="340"/>
        <end position="363"/>
    </location>
</feature>
<keyword evidence="6 9" id="KW-0472">Membrane</keyword>
<dbReference type="InterPro" id="IPR057074">
    <property type="entry name" value="IR75A_N"/>
</dbReference>
<gene>
    <name evidence="12" type="primary">kbp</name>
    <name evidence="12" type="ORF">EVAR_20624_1</name>
</gene>
<keyword evidence="5 9" id="KW-1133">Transmembrane helix</keyword>
<keyword evidence="8" id="KW-0325">Glycoprotein</keyword>
<reference evidence="12 13" key="1">
    <citation type="journal article" date="2019" name="Commun. Biol.">
        <title>The bagworm genome reveals a unique fibroin gene that provides high tensile strength.</title>
        <authorList>
            <person name="Kono N."/>
            <person name="Nakamura H."/>
            <person name="Ohtoshi R."/>
            <person name="Tomita M."/>
            <person name="Numata K."/>
            <person name="Arakawa K."/>
        </authorList>
    </citation>
    <scope>NUCLEOTIDE SEQUENCE [LARGE SCALE GENOMIC DNA]</scope>
</reference>
<dbReference type="Pfam" id="PF00060">
    <property type="entry name" value="Lig_chan"/>
    <property type="match status" value="1"/>
</dbReference>
<sequence>MAHSITKSGFQMATATSLHHNDKYQKQHFLIVMNLDCLSAIETIQNASAQNLFRSPYRWLVFYDCRGNETEHPAYQLLLSSPLLVSSDVTLARRLADDIFQLIEIHKPSDNESIVETARGWYNHTKFYGVTGPRELFRRRKNLMLHPLTMINVVVDSNSSIEHIPKEDRLEPHFDSLTKICWIIVHLGFQMLNATPRYTFASSFGYKNEFGQWNGAINLLMTHQGDLATSCLPTHDRSEVVTFTEMVAKTEVAFIFRQPPLSYVVSIYALPFSKNVWIASIVCIIVSGLTLFLATKWESNVHKSPTQPDGTLGDAFLLTMSAVCQQGCVLEPKKISGRMIVLFMFTALMALYAAYSANIVVLLRAPSHAITSLQKLYDSKITLAANDVDYNHFLLKVSNKKYSNHRET</sequence>
<comment type="similarity">
    <text evidence="2">Belongs to the glutamate-gated ion channel (TC 1.A.10.1) family.</text>
</comment>
<dbReference type="InterPro" id="IPR001320">
    <property type="entry name" value="Iontro_rcpt_C"/>
</dbReference>
<evidence type="ECO:0000313" key="13">
    <source>
        <dbReference type="Proteomes" id="UP000299102"/>
    </source>
</evidence>
<dbReference type="Pfam" id="PF24576">
    <property type="entry name" value="IR75A_N"/>
    <property type="match status" value="1"/>
</dbReference>
<dbReference type="GO" id="GO:0015276">
    <property type="term" value="F:ligand-gated monoatomic ion channel activity"/>
    <property type="evidence" value="ECO:0007669"/>
    <property type="project" value="InterPro"/>
</dbReference>
<accession>A0A4C1VAF9</accession>